<gene>
    <name evidence="1" type="ORF">LCGC14_2564200</name>
</gene>
<name>A0A0F9AJ16_9ZZZZ</name>
<evidence type="ECO:0000313" key="1">
    <source>
        <dbReference type="EMBL" id="KKL09604.1"/>
    </source>
</evidence>
<comment type="caution">
    <text evidence="1">The sequence shown here is derived from an EMBL/GenBank/DDBJ whole genome shotgun (WGS) entry which is preliminary data.</text>
</comment>
<protein>
    <submittedName>
        <fullName evidence="1">Uncharacterized protein</fullName>
    </submittedName>
</protein>
<organism evidence="1">
    <name type="scientific">marine sediment metagenome</name>
    <dbReference type="NCBI Taxonomy" id="412755"/>
    <lineage>
        <taxon>unclassified sequences</taxon>
        <taxon>metagenomes</taxon>
        <taxon>ecological metagenomes</taxon>
    </lineage>
</organism>
<dbReference type="EMBL" id="LAZR01042407">
    <property type="protein sequence ID" value="KKL09604.1"/>
    <property type="molecule type" value="Genomic_DNA"/>
</dbReference>
<sequence length="133" mass="15327">MASGESSKIAKLVEFLMEKVAAVADDDDWQESDGWVGKWTIVGPAGVSKVYGIRDGKFFETSEQERYTGEVRMSEDTFLDLVDGAIHGRGEEVFLEKYRRWHIEYFGEQWLVDSERFRKVLKRLGTVPIRSLM</sequence>
<dbReference type="AlphaFoldDB" id="A0A0F9AJ16"/>
<accession>A0A0F9AJ16</accession>
<proteinExistence type="predicted"/>
<reference evidence="1" key="1">
    <citation type="journal article" date="2015" name="Nature">
        <title>Complex archaea that bridge the gap between prokaryotes and eukaryotes.</title>
        <authorList>
            <person name="Spang A."/>
            <person name="Saw J.H."/>
            <person name="Jorgensen S.L."/>
            <person name="Zaremba-Niedzwiedzka K."/>
            <person name="Martijn J."/>
            <person name="Lind A.E."/>
            <person name="van Eijk R."/>
            <person name="Schleper C."/>
            <person name="Guy L."/>
            <person name="Ettema T.J."/>
        </authorList>
    </citation>
    <scope>NUCLEOTIDE SEQUENCE</scope>
</reference>